<evidence type="ECO:0000313" key="4">
    <source>
        <dbReference type="Proteomes" id="UP000621500"/>
    </source>
</evidence>
<accession>A0ABQ4EGU1</accession>
<dbReference type="Gene3D" id="1.10.1200.10">
    <property type="entry name" value="ACP-like"/>
    <property type="match status" value="1"/>
</dbReference>
<evidence type="ECO:0000256" key="1">
    <source>
        <dbReference type="SAM" id="MobiDB-lite"/>
    </source>
</evidence>
<dbReference type="InterPro" id="IPR009081">
    <property type="entry name" value="PP-bd_ACP"/>
</dbReference>
<dbReference type="InterPro" id="IPR036736">
    <property type="entry name" value="ACP-like_sf"/>
</dbReference>
<name>A0ABQ4EGU1_9ACTN</name>
<feature type="compositionally biased region" description="Polar residues" evidence="1">
    <location>
        <begin position="96"/>
        <end position="118"/>
    </location>
</feature>
<evidence type="ECO:0000313" key="3">
    <source>
        <dbReference type="EMBL" id="GIG93945.1"/>
    </source>
</evidence>
<dbReference type="Proteomes" id="UP000621500">
    <property type="component" value="Unassembled WGS sequence"/>
</dbReference>
<feature type="domain" description="Carrier" evidence="2">
    <location>
        <begin position="6"/>
        <end position="91"/>
    </location>
</feature>
<sequence>MPVDRAVILAEVGEMLHAILDDAGVDGEITMATRFQDDLEMESIDVVSLAGRLQGRYGDAVNLAQLVAGLDLDSIRQLQVGQLVEHIAAALDRTEASGTPDTSVGTVDTSQGRAGTPA</sequence>
<comment type="caution">
    <text evidence="3">The sequence shown here is derived from an EMBL/GenBank/DDBJ whole genome shotgun (WGS) entry which is preliminary data.</text>
</comment>
<keyword evidence="4" id="KW-1185">Reference proteome</keyword>
<reference evidence="3 4" key="1">
    <citation type="submission" date="2021-01" db="EMBL/GenBank/DDBJ databases">
        <title>Whole genome shotgun sequence of Plantactinospora mayteni NBRC 109088.</title>
        <authorList>
            <person name="Komaki H."/>
            <person name="Tamura T."/>
        </authorList>
    </citation>
    <scope>NUCLEOTIDE SEQUENCE [LARGE SCALE GENOMIC DNA]</scope>
    <source>
        <strain evidence="3 4">NBRC 109088</strain>
    </source>
</reference>
<protein>
    <submittedName>
        <fullName evidence="3">Acyl carrier protein</fullName>
    </submittedName>
</protein>
<dbReference type="RefSeq" id="WP_203855617.1">
    <property type="nucleotide sequence ID" value="NZ_BAAAZQ010000002.1"/>
</dbReference>
<dbReference type="EMBL" id="BONX01000003">
    <property type="protein sequence ID" value="GIG93945.1"/>
    <property type="molecule type" value="Genomic_DNA"/>
</dbReference>
<evidence type="ECO:0000259" key="2">
    <source>
        <dbReference type="PROSITE" id="PS50075"/>
    </source>
</evidence>
<dbReference type="PROSITE" id="PS50075">
    <property type="entry name" value="CARRIER"/>
    <property type="match status" value="1"/>
</dbReference>
<dbReference type="SUPFAM" id="SSF47336">
    <property type="entry name" value="ACP-like"/>
    <property type="match status" value="1"/>
</dbReference>
<gene>
    <name evidence="3" type="primary">acpP_1</name>
    <name evidence="3" type="ORF">Pma05_05180</name>
</gene>
<feature type="region of interest" description="Disordered" evidence="1">
    <location>
        <begin position="94"/>
        <end position="118"/>
    </location>
</feature>
<proteinExistence type="predicted"/>
<organism evidence="3 4">
    <name type="scientific">Plantactinospora mayteni</name>
    <dbReference type="NCBI Taxonomy" id="566021"/>
    <lineage>
        <taxon>Bacteria</taxon>
        <taxon>Bacillati</taxon>
        <taxon>Actinomycetota</taxon>
        <taxon>Actinomycetes</taxon>
        <taxon>Micromonosporales</taxon>
        <taxon>Micromonosporaceae</taxon>
        <taxon>Plantactinospora</taxon>
    </lineage>
</organism>